<evidence type="ECO:0000256" key="3">
    <source>
        <dbReference type="ARBA" id="ARBA00022984"/>
    </source>
</evidence>
<dbReference type="Gene3D" id="1.25.40.650">
    <property type="match status" value="1"/>
</dbReference>
<evidence type="ECO:0000313" key="9">
    <source>
        <dbReference type="EMBL" id="SUI57759.1"/>
    </source>
</evidence>
<dbReference type="GO" id="GO:0008360">
    <property type="term" value="P:regulation of cell shape"/>
    <property type="evidence" value="ECO:0007669"/>
    <property type="project" value="UniProtKB-KW"/>
</dbReference>
<evidence type="ECO:0000256" key="7">
    <source>
        <dbReference type="ARBA" id="ARBA00023288"/>
    </source>
</evidence>
<dbReference type="PANTHER" id="PTHR38038">
    <property type="entry name" value="PENICILLIN-BINDING PROTEIN ACTIVATOR LPOA"/>
    <property type="match status" value="1"/>
</dbReference>
<evidence type="ECO:0000256" key="5">
    <source>
        <dbReference type="ARBA" id="ARBA00023139"/>
    </source>
</evidence>
<dbReference type="RefSeq" id="WP_115389413.1">
    <property type="nucleotide sequence ID" value="NZ_JADZHC010000008.1"/>
</dbReference>
<dbReference type="InterPro" id="IPR028082">
    <property type="entry name" value="Peripla_BP_I"/>
</dbReference>
<organism evidence="9 10">
    <name type="scientific">Shewanella algae</name>
    <dbReference type="NCBI Taxonomy" id="38313"/>
    <lineage>
        <taxon>Bacteria</taxon>
        <taxon>Pseudomonadati</taxon>
        <taxon>Pseudomonadota</taxon>
        <taxon>Gammaproteobacteria</taxon>
        <taxon>Alteromonadales</taxon>
        <taxon>Shewanellaceae</taxon>
        <taxon>Shewanella</taxon>
    </lineage>
</organism>
<dbReference type="InterPro" id="IPR011990">
    <property type="entry name" value="TPR-like_helical_dom_sf"/>
</dbReference>
<proteinExistence type="predicted"/>
<dbReference type="Gene3D" id="1.25.40.10">
    <property type="entry name" value="Tetratricopeptide repeat domain"/>
    <property type="match status" value="1"/>
</dbReference>
<dbReference type="Proteomes" id="UP000254069">
    <property type="component" value="Unassembled WGS sequence"/>
</dbReference>
<evidence type="ECO:0000313" key="10">
    <source>
        <dbReference type="Proteomes" id="UP000254069"/>
    </source>
</evidence>
<dbReference type="GO" id="GO:0031241">
    <property type="term" value="C:periplasmic side of cell outer membrane"/>
    <property type="evidence" value="ECO:0007669"/>
    <property type="project" value="TreeGrafter"/>
</dbReference>
<name>A0A379ZAW2_9GAMM</name>
<dbReference type="GO" id="GO:0030234">
    <property type="term" value="F:enzyme regulator activity"/>
    <property type="evidence" value="ECO:0007669"/>
    <property type="project" value="TreeGrafter"/>
</dbReference>
<dbReference type="CDD" id="cd06339">
    <property type="entry name" value="PBP1_YraM_LppC_lipoprotein-like"/>
    <property type="match status" value="1"/>
</dbReference>
<keyword evidence="7" id="KW-0449">Lipoprotein</keyword>
<dbReference type="SUPFAM" id="SSF53822">
    <property type="entry name" value="Periplasmic binding protein-like I"/>
    <property type="match status" value="1"/>
</dbReference>
<evidence type="ECO:0000256" key="4">
    <source>
        <dbReference type="ARBA" id="ARBA00023136"/>
    </source>
</evidence>
<feature type="signal peptide" evidence="8">
    <location>
        <begin position="1"/>
        <end position="29"/>
    </location>
</feature>
<evidence type="ECO:0000256" key="6">
    <source>
        <dbReference type="ARBA" id="ARBA00023237"/>
    </source>
</evidence>
<keyword evidence="4" id="KW-0472">Membrane</keyword>
<keyword evidence="1 8" id="KW-0732">Signal</keyword>
<gene>
    <name evidence="9" type="primary">lpoA</name>
    <name evidence="9" type="ORF">NCTC10738_01323</name>
</gene>
<keyword evidence="6" id="KW-0998">Cell outer membrane</keyword>
<evidence type="ECO:0000256" key="1">
    <source>
        <dbReference type="ARBA" id="ARBA00022729"/>
    </source>
</evidence>
<evidence type="ECO:0000256" key="8">
    <source>
        <dbReference type="SAM" id="SignalP"/>
    </source>
</evidence>
<protein>
    <submittedName>
        <fullName evidence="9">Penicillin-binding protein activator LpoA</fullName>
    </submittedName>
</protein>
<keyword evidence="5" id="KW-0564">Palmitate</keyword>
<dbReference type="InterPro" id="IPR007443">
    <property type="entry name" value="LpoA"/>
</dbReference>
<reference evidence="9 10" key="1">
    <citation type="submission" date="2018-06" db="EMBL/GenBank/DDBJ databases">
        <authorList>
            <consortium name="Pathogen Informatics"/>
            <person name="Doyle S."/>
        </authorList>
    </citation>
    <scope>NUCLEOTIDE SEQUENCE [LARGE SCALE GENOMIC DNA]</scope>
    <source>
        <strain evidence="9 10">NCTC10738</strain>
    </source>
</reference>
<evidence type="ECO:0000256" key="2">
    <source>
        <dbReference type="ARBA" id="ARBA00022960"/>
    </source>
</evidence>
<keyword evidence="10" id="KW-1185">Reference proteome</keyword>
<keyword evidence="2" id="KW-0133">Cell shape</keyword>
<accession>A0A379ZAW2</accession>
<dbReference type="PANTHER" id="PTHR38038:SF1">
    <property type="entry name" value="PENICILLIN-BINDING PROTEIN ACTIVATOR LPOA"/>
    <property type="match status" value="1"/>
</dbReference>
<dbReference type="EMBL" id="UGYO01000001">
    <property type="protein sequence ID" value="SUI57759.1"/>
    <property type="molecule type" value="Genomic_DNA"/>
</dbReference>
<dbReference type="Pfam" id="PF04348">
    <property type="entry name" value="LppC"/>
    <property type="match status" value="1"/>
</dbReference>
<dbReference type="Gene3D" id="3.40.50.2300">
    <property type="match status" value="2"/>
</dbReference>
<dbReference type="AlphaFoldDB" id="A0A379ZAW2"/>
<dbReference type="GO" id="GO:0009252">
    <property type="term" value="P:peptidoglycan biosynthetic process"/>
    <property type="evidence" value="ECO:0007669"/>
    <property type="project" value="UniProtKB-KW"/>
</dbReference>
<sequence>MLKSLNRVKYISAAILLASLWGCSSTPSADKEQLAVVSLVSAPQAPAEYLAFAAKAPSKENRERYLLLAANAYLKQGDTDAAADILRSMQAGLSPVDEIQAEHRFLSARLQELTGKNAEALSTLNYPGNWQLADWQWASYHQARARLFAANQQPVEQVRELSKLSQYLPVKATGEVNDEIWQLLKPLQEETLQSFAAQESDAVFTGWLQLAYLAKHYAVDPSSLIRQLSDWQKRNPYHPAAVQLPSDLQLALSAKPYRPSNIAVLLPLSGPRAGVANTVRQGILASYLSDPDSNVSLNFFDTAQGADKAYQQALQSGAEFVIGPLLQNEVEQVMAAQQAAKTDTPPQLFLNQIDKLQPQQNKYYFALSPTQEASDAARRMYQDGIQVPLLLASNDAVGQRMAQSFKQTWMELTDSDAEVHFYDNGDKMRETVESALGVTDSKARIQAIKALLGSKVKADFRSRTDIDAIYMISGIQDLPLLKPFIDVNFSVFAEQVPLYTSSRARQEDNAKQTAIELNNITISDIPWLLQASEETEVVNKLWPTWGNAQKRLYVMGYDALQLVNRLAQMHAFPGYQYSGRSGQLTVSPDGVIDRQLSWAKYQRGVLRPL</sequence>
<feature type="chain" id="PRO_5016606695" evidence="8">
    <location>
        <begin position="30"/>
        <end position="609"/>
    </location>
</feature>
<keyword evidence="3" id="KW-0573">Peptidoglycan synthesis</keyword>